<protein>
    <submittedName>
        <fullName evidence="2">Uncharacterized protein</fullName>
    </submittedName>
</protein>
<dbReference type="RefSeq" id="WP_215915486.1">
    <property type="nucleotide sequence ID" value="NZ_JAHKNI010000001.1"/>
</dbReference>
<accession>A0ABS6ARK7</accession>
<gene>
    <name evidence="2" type="ORF">KO481_03890</name>
</gene>
<feature type="region of interest" description="Disordered" evidence="1">
    <location>
        <begin position="1"/>
        <end position="21"/>
    </location>
</feature>
<evidence type="ECO:0000313" key="2">
    <source>
        <dbReference type="EMBL" id="MBU3060662.1"/>
    </source>
</evidence>
<keyword evidence="3" id="KW-1185">Reference proteome</keyword>
<dbReference type="Proteomes" id="UP000733379">
    <property type="component" value="Unassembled WGS sequence"/>
</dbReference>
<proteinExistence type="predicted"/>
<feature type="compositionally biased region" description="Polar residues" evidence="1">
    <location>
        <begin position="1"/>
        <end position="11"/>
    </location>
</feature>
<evidence type="ECO:0000313" key="3">
    <source>
        <dbReference type="Proteomes" id="UP000733379"/>
    </source>
</evidence>
<sequence length="45" mass="4942">MKDKSSGQATQRLYRHTTADSIPRRPIRLAAFGIGPADRGKDTIS</sequence>
<dbReference type="EMBL" id="JAHKNI010000001">
    <property type="protein sequence ID" value="MBU3060662.1"/>
    <property type="molecule type" value="Genomic_DNA"/>
</dbReference>
<reference evidence="2 3" key="1">
    <citation type="submission" date="2021-06" db="EMBL/GenBank/DDBJ databases">
        <title>Actinomycetes sequencing.</title>
        <authorList>
            <person name="Shan Q."/>
        </authorList>
    </citation>
    <scope>NUCLEOTIDE SEQUENCE [LARGE SCALE GENOMIC DNA]</scope>
    <source>
        <strain evidence="2 3">NEAU-G5</strain>
    </source>
</reference>
<comment type="caution">
    <text evidence="2">The sequence shown here is derived from an EMBL/GenBank/DDBJ whole genome shotgun (WGS) entry which is preliminary data.</text>
</comment>
<evidence type="ECO:0000256" key="1">
    <source>
        <dbReference type="SAM" id="MobiDB-lite"/>
    </source>
</evidence>
<name>A0ABS6ARK7_9NOCA</name>
<organism evidence="2 3">
    <name type="scientific">Nocardia albiluteola</name>
    <dbReference type="NCBI Taxonomy" id="2842303"/>
    <lineage>
        <taxon>Bacteria</taxon>
        <taxon>Bacillati</taxon>
        <taxon>Actinomycetota</taxon>
        <taxon>Actinomycetes</taxon>
        <taxon>Mycobacteriales</taxon>
        <taxon>Nocardiaceae</taxon>
        <taxon>Nocardia</taxon>
    </lineage>
</organism>